<organism evidence="7 8">
    <name type="scientific">Wolfiporia cocos (strain MD-104)</name>
    <name type="common">Brown rot fungus</name>
    <dbReference type="NCBI Taxonomy" id="742152"/>
    <lineage>
        <taxon>Eukaryota</taxon>
        <taxon>Fungi</taxon>
        <taxon>Dikarya</taxon>
        <taxon>Basidiomycota</taxon>
        <taxon>Agaricomycotina</taxon>
        <taxon>Agaricomycetes</taxon>
        <taxon>Polyporales</taxon>
        <taxon>Phaeolaceae</taxon>
        <taxon>Wolfiporia</taxon>
    </lineage>
</organism>
<dbReference type="AlphaFoldDB" id="A0A2H3IV65"/>
<dbReference type="Gene3D" id="3.40.50.150">
    <property type="entry name" value="Vaccinia Virus protein VP39"/>
    <property type="match status" value="1"/>
</dbReference>
<evidence type="ECO:0000256" key="1">
    <source>
        <dbReference type="ARBA" id="ARBA00004123"/>
    </source>
</evidence>
<accession>A0A2H3IV65</accession>
<keyword evidence="3 7" id="KW-0489">Methyltransferase</keyword>
<gene>
    <name evidence="7" type="ORF">WOLCODRAFT_135062</name>
</gene>
<keyword evidence="4" id="KW-0808">Transferase</keyword>
<dbReference type="FunFam" id="3.40.50.150:FF:000077">
    <property type="entry name" value="HemK methyltransferase family member 2"/>
    <property type="match status" value="1"/>
</dbReference>
<protein>
    <submittedName>
        <fullName evidence="7">Putative methylase</fullName>
    </submittedName>
</protein>
<evidence type="ECO:0000313" key="7">
    <source>
        <dbReference type="EMBL" id="PCH33325.1"/>
    </source>
</evidence>
<dbReference type="InterPro" id="IPR029063">
    <property type="entry name" value="SAM-dependent_MTases_sf"/>
</dbReference>
<dbReference type="GO" id="GO:0035657">
    <property type="term" value="C:eRF1 methyltransferase complex"/>
    <property type="evidence" value="ECO:0007669"/>
    <property type="project" value="TreeGrafter"/>
</dbReference>
<evidence type="ECO:0000256" key="3">
    <source>
        <dbReference type="ARBA" id="ARBA00022603"/>
    </source>
</evidence>
<dbReference type="GO" id="GO:0008276">
    <property type="term" value="F:protein methyltransferase activity"/>
    <property type="evidence" value="ECO:0007669"/>
    <property type="project" value="TreeGrafter"/>
</dbReference>
<dbReference type="GO" id="GO:0032259">
    <property type="term" value="P:methylation"/>
    <property type="evidence" value="ECO:0007669"/>
    <property type="project" value="UniProtKB-KW"/>
</dbReference>
<dbReference type="EMBL" id="KB467831">
    <property type="protein sequence ID" value="PCH33325.1"/>
    <property type="molecule type" value="Genomic_DNA"/>
</dbReference>
<dbReference type="PANTHER" id="PTHR45875:SF1">
    <property type="entry name" value="METHYLTRANSFERASE N6AMT1"/>
    <property type="match status" value="1"/>
</dbReference>
<comment type="subcellular location">
    <subcellularLocation>
        <location evidence="1">Nucleus</location>
    </subcellularLocation>
</comment>
<evidence type="ECO:0000313" key="8">
    <source>
        <dbReference type="Proteomes" id="UP000218811"/>
    </source>
</evidence>
<dbReference type="GO" id="GO:0008757">
    <property type="term" value="F:S-adenosylmethionine-dependent methyltransferase activity"/>
    <property type="evidence" value="ECO:0007669"/>
    <property type="project" value="TreeGrafter"/>
</dbReference>
<keyword evidence="5" id="KW-0949">S-adenosyl-L-methionine</keyword>
<dbReference type="InterPro" id="IPR002052">
    <property type="entry name" value="DNA_methylase_N6_adenine_CS"/>
</dbReference>
<dbReference type="Proteomes" id="UP000218811">
    <property type="component" value="Unassembled WGS sequence"/>
</dbReference>
<evidence type="ECO:0000256" key="2">
    <source>
        <dbReference type="ARBA" id="ARBA00006149"/>
    </source>
</evidence>
<dbReference type="PANTHER" id="PTHR45875">
    <property type="entry name" value="METHYLTRANSFERASE N6AMT1"/>
    <property type="match status" value="1"/>
</dbReference>
<keyword evidence="8" id="KW-1185">Reference proteome</keyword>
<dbReference type="GO" id="GO:0003676">
    <property type="term" value="F:nucleic acid binding"/>
    <property type="evidence" value="ECO:0007669"/>
    <property type="project" value="InterPro"/>
</dbReference>
<dbReference type="GO" id="GO:0005634">
    <property type="term" value="C:nucleus"/>
    <property type="evidence" value="ECO:0007669"/>
    <property type="project" value="UniProtKB-SubCell"/>
</dbReference>
<dbReference type="PROSITE" id="PS00092">
    <property type="entry name" value="N6_MTASE"/>
    <property type="match status" value="1"/>
</dbReference>
<dbReference type="STRING" id="742152.A0A2H3IV65"/>
<evidence type="ECO:0000256" key="4">
    <source>
        <dbReference type="ARBA" id="ARBA00022679"/>
    </source>
</evidence>
<dbReference type="InterPro" id="IPR052190">
    <property type="entry name" value="Euk-Arch_PrmC-MTase"/>
</dbReference>
<sequence>MIPTPDLSHLAREDYQHVYEPAEDTFILLDALEQDAEELQKMKPSICLEIGPGSGCVSSFVGSIVGASASLYLSCDINSRACHCTKRTGDQNKIPLEPINSSLAGPLALRLRRAVDVLLFNPPYVPTHANEAGDAQCGADIAGSWAGGADGMQVTNVLLEQVDELLSPVGRFYLVAVKQNDVPGICQRMTREYGFRCEVTLQRRAGGEHLFVIRISR</sequence>
<dbReference type="InterPro" id="IPR004557">
    <property type="entry name" value="PrmC-related"/>
</dbReference>
<evidence type="ECO:0000256" key="6">
    <source>
        <dbReference type="ARBA" id="ARBA00023242"/>
    </source>
</evidence>
<proteinExistence type="inferred from homology"/>
<name>A0A2H3IV65_WOLCO</name>
<dbReference type="OMA" id="EWDDWME"/>
<reference evidence="7 8" key="1">
    <citation type="journal article" date="2012" name="Science">
        <title>The Paleozoic origin of enzymatic lignin decomposition reconstructed from 31 fungal genomes.</title>
        <authorList>
            <person name="Floudas D."/>
            <person name="Binder M."/>
            <person name="Riley R."/>
            <person name="Barry K."/>
            <person name="Blanchette R.A."/>
            <person name="Henrissat B."/>
            <person name="Martinez A.T."/>
            <person name="Otillar R."/>
            <person name="Spatafora J.W."/>
            <person name="Yadav J.S."/>
            <person name="Aerts A."/>
            <person name="Benoit I."/>
            <person name="Boyd A."/>
            <person name="Carlson A."/>
            <person name="Copeland A."/>
            <person name="Coutinho P.M."/>
            <person name="de Vries R.P."/>
            <person name="Ferreira P."/>
            <person name="Findley K."/>
            <person name="Foster B."/>
            <person name="Gaskell J."/>
            <person name="Glotzer D."/>
            <person name="Gorecki P."/>
            <person name="Heitman J."/>
            <person name="Hesse C."/>
            <person name="Hori C."/>
            <person name="Igarashi K."/>
            <person name="Jurgens J.A."/>
            <person name="Kallen N."/>
            <person name="Kersten P."/>
            <person name="Kohler A."/>
            <person name="Kuees U."/>
            <person name="Kumar T.K.A."/>
            <person name="Kuo A."/>
            <person name="LaButti K."/>
            <person name="Larrondo L.F."/>
            <person name="Lindquist E."/>
            <person name="Ling A."/>
            <person name="Lombard V."/>
            <person name="Lucas S."/>
            <person name="Lundell T."/>
            <person name="Martin R."/>
            <person name="McLaughlin D.J."/>
            <person name="Morgenstern I."/>
            <person name="Morin E."/>
            <person name="Murat C."/>
            <person name="Nagy L.G."/>
            <person name="Nolan M."/>
            <person name="Ohm R.A."/>
            <person name="Patyshakuliyeva A."/>
            <person name="Rokas A."/>
            <person name="Ruiz-Duenas F.J."/>
            <person name="Sabat G."/>
            <person name="Salamov A."/>
            <person name="Samejima M."/>
            <person name="Schmutz J."/>
            <person name="Slot J.C."/>
            <person name="St John F."/>
            <person name="Stenlid J."/>
            <person name="Sun H."/>
            <person name="Sun S."/>
            <person name="Syed K."/>
            <person name="Tsang A."/>
            <person name="Wiebenga A."/>
            <person name="Young D."/>
            <person name="Pisabarro A."/>
            <person name="Eastwood D.C."/>
            <person name="Martin F."/>
            <person name="Cullen D."/>
            <person name="Grigoriev I.V."/>
            <person name="Hibbett D.S."/>
        </authorList>
    </citation>
    <scope>NUCLEOTIDE SEQUENCE [LARGE SCALE GENOMIC DNA]</scope>
    <source>
        <strain evidence="7 8">MD-104</strain>
    </source>
</reference>
<comment type="similarity">
    <text evidence="2">Belongs to the eukaryotic/archaeal PrmC-related family.</text>
</comment>
<keyword evidence="6" id="KW-0539">Nucleus</keyword>
<dbReference type="SUPFAM" id="SSF53335">
    <property type="entry name" value="S-adenosyl-L-methionine-dependent methyltransferases"/>
    <property type="match status" value="1"/>
</dbReference>
<dbReference type="OrthoDB" id="406152at2759"/>
<dbReference type="NCBIfam" id="TIGR00537">
    <property type="entry name" value="hemK_rel_arch"/>
    <property type="match status" value="1"/>
</dbReference>
<evidence type="ECO:0000256" key="5">
    <source>
        <dbReference type="ARBA" id="ARBA00022691"/>
    </source>
</evidence>